<gene>
    <name evidence="3" type="ORF">SDC9_187234</name>
</gene>
<reference evidence="3" key="1">
    <citation type="submission" date="2019-08" db="EMBL/GenBank/DDBJ databases">
        <authorList>
            <person name="Kucharzyk K."/>
            <person name="Murdoch R.W."/>
            <person name="Higgins S."/>
            <person name="Loffler F."/>
        </authorList>
    </citation>
    <scope>NUCLEOTIDE SEQUENCE</scope>
</reference>
<name>A0A645HL10_9ZZZZ</name>
<sequence>MISNDGNQMSRDRLEKLFRPYEKGTDGKFGLGLSIVYRVCTTYNYRVEAENLTDGVCFRISNNKKDKKKKIKDDKSKEEKKEE</sequence>
<dbReference type="SUPFAM" id="SSF55874">
    <property type="entry name" value="ATPase domain of HSP90 chaperone/DNA topoisomerase II/histidine kinase"/>
    <property type="match status" value="1"/>
</dbReference>
<dbReference type="Gene3D" id="3.30.565.10">
    <property type="entry name" value="Histidine kinase-like ATPase, C-terminal domain"/>
    <property type="match status" value="1"/>
</dbReference>
<dbReference type="Pfam" id="PF02518">
    <property type="entry name" value="HATPase_c"/>
    <property type="match status" value="1"/>
</dbReference>
<dbReference type="EMBL" id="VSSQ01095672">
    <property type="protein sequence ID" value="MPN39705.1"/>
    <property type="molecule type" value="Genomic_DNA"/>
</dbReference>
<protein>
    <recommendedName>
        <fullName evidence="2">Histidine kinase/HSP90-like ATPase domain-containing protein</fullName>
    </recommendedName>
</protein>
<comment type="caution">
    <text evidence="3">The sequence shown here is derived from an EMBL/GenBank/DDBJ whole genome shotgun (WGS) entry which is preliminary data.</text>
</comment>
<evidence type="ECO:0000256" key="1">
    <source>
        <dbReference type="SAM" id="MobiDB-lite"/>
    </source>
</evidence>
<feature type="domain" description="Histidine kinase/HSP90-like ATPase" evidence="2">
    <location>
        <begin position="2"/>
        <end position="60"/>
    </location>
</feature>
<evidence type="ECO:0000313" key="3">
    <source>
        <dbReference type="EMBL" id="MPN39705.1"/>
    </source>
</evidence>
<evidence type="ECO:0000259" key="2">
    <source>
        <dbReference type="Pfam" id="PF02518"/>
    </source>
</evidence>
<organism evidence="3">
    <name type="scientific">bioreactor metagenome</name>
    <dbReference type="NCBI Taxonomy" id="1076179"/>
    <lineage>
        <taxon>unclassified sequences</taxon>
        <taxon>metagenomes</taxon>
        <taxon>ecological metagenomes</taxon>
    </lineage>
</organism>
<dbReference type="InterPro" id="IPR003594">
    <property type="entry name" value="HATPase_dom"/>
</dbReference>
<feature type="compositionally biased region" description="Basic and acidic residues" evidence="1">
    <location>
        <begin position="71"/>
        <end position="83"/>
    </location>
</feature>
<dbReference type="InterPro" id="IPR036890">
    <property type="entry name" value="HATPase_C_sf"/>
</dbReference>
<feature type="region of interest" description="Disordered" evidence="1">
    <location>
        <begin position="64"/>
        <end position="83"/>
    </location>
</feature>
<proteinExistence type="predicted"/>
<accession>A0A645HL10</accession>
<dbReference type="AlphaFoldDB" id="A0A645HL10"/>